<accession>A0ACB9FKB5</accession>
<reference evidence="1 2" key="2">
    <citation type="journal article" date="2022" name="Mol. Ecol. Resour.">
        <title>The genomes of chicory, endive, great burdock and yacon provide insights into Asteraceae paleo-polyploidization history and plant inulin production.</title>
        <authorList>
            <person name="Fan W."/>
            <person name="Wang S."/>
            <person name="Wang H."/>
            <person name="Wang A."/>
            <person name="Jiang F."/>
            <person name="Liu H."/>
            <person name="Zhao H."/>
            <person name="Xu D."/>
            <person name="Zhang Y."/>
        </authorList>
    </citation>
    <scope>NUCLEOTIDE SEQUENCE [LARGE SCALE GENOMIC DNA]</scope>
    <source>
        <strain evidence="2">cv. Niubang</strain>
    </source>
</reference>
<keyword evidence="2" id="KW-1185">Reference proteome</keyword>
<dbReference type="EMBL" id="CM042047">
    <property type="protein sequence ID" value="KAI3771411.1"/>
    <property type="molecule type" value="Genomic_DNA"/>
</dbReference>
<organism evidence="1 2">
    <name type="scientific">Arctium lappa</name>
    <name type="common">Greater burdock</name>
    <name type="synonym">Lappa major</name>
    <dbReference type="NCBI Taxonomy" id="4217"/>
    <lineage>
        <taxon>Eukaryota</taxon>
        <taxon>Viridiplantae</taxon>
        <taxon>Streptophyta</taxon>
        <taxon>Embryophyta</taxon>
        <taxon>Tracheophyta</taxon>
        <taxon>Spermatophyta</taxon>
        <taxon>Magnoliopsida</taxon>
        <taxon>eudicotyledons</taxon>
        <taxon>Gunneridae</taxon>
        <taxon>Pentapetalae</taxon>
        <taxon>asterids</taxon>
        <taxon>campanulids</taxon>
        <taxon>Asterales</taxon>
        <taxon>Asteraceae</taxon>
        <taxon>Carduoideae</taxon>
        <taxon>Cardueae</taxon>
        <taxon>Arctiinae</taxon>
        <taxon>Arctium</taxon>
    </lineage>
</organism>
<gene>
    <name evidence="1" type="ORF">L6452_02575</name>
</gene>
<dbReference type="Proteomes" id="UP001055879">
    <property type="component" value="Linkage Group LG01"/>
</dbReference>
<protein>
    <submittedName>
        <fullName evidence="1">Uncharacterized protein</fullName>
    </submittedName>
</protein>
<proteinExistence type="predicted"/>
<evidence type="ECO:0000313" key="1">
    <source>
        <dbReference type="EMBL" id="KAI3771411.1"/>
    </source>
</evidence>
<comment type="caution">
    <text evidence="1">The sequence shown here is derived from an EMBL/GenBank/DDBJ whole genome shotgun (WGS) entry which is preliminary data.</text>
</comment>
<evidence type="ECO:0000313" key="2">
    <source>
        <dbReference type="Proteomes" id="UP001055879"/>
    </source>
</evidence>
<name>A0ACB9FKB5_ARCLA</name>
<reference evidence="2" key="1">
    <citation type="journal article" date="2022" name="Mol. Ecol. Resour.">
        <title>The genomes of chicory, endive, great burdock and yacon provide insights into Asteraceae palaeo-polyploidization history and plant inulin production.</title>
        <authorList>
            <person name="Fan W."/>
            <person name="Wang S."/>
            <person name="Wang H."/>
            <person name="Wang A."/>
            <person name="Jiang F."/>
            <person name="Liu H."/>
            <person name="Zhao H."/>
            <person name="Xu D."/>
            <person name="Zhang Y."/>
        </authorList>
    </citation>
    <scope>NUCLEOTIDE SEQUENCE [LARGE SCALE GENOMIC DNA]</scope>
    <source>
        <strain evidence="2">cv. Niubang</strain>
    </source>
</reference>
<sequence length="114" mass="12385">MASAQVDAVHVEDLTKPSEETTLGSGTVEGSAKAPAPQNIESRYDEEPEDVILSDELGKEDELDDEEDQKGVAPQSIEDDDDDDVDDEEQAEERAAKSAVRVTDFSEEEGDDDV</sequence>